<dbReference type="STRING" id="1076256.A0A2H3C1U5"/>
<feature type="compositionally biased region" description="Basic and acidic residues" evidence="1">
    <location>
        <begin position="95"/>
        <end position="126"/>
    </location>
</feature>
<feature type="region of interest" description="Disordered" evidence="1">
    <location>
        <begin position="484"/>
        <end position="546"/>
    </location>
</feature>
<gene>
    <name evidence="3" type="ORF">ARMSODRAFT_956157</name>
</gene>
<proteinExistence type="predicted"/>
<dbReference type="InterPro" id="IPR015010">
    <property type="entry name" value="TERF2IP_Myb"/>
</dbReference>
<evidence type="ECO:0000313" key="3">
    <source>
        <dbReference type="EMBL" id="PBK70103.1"/>
    </source>
</evidence>
<feature type="compositionally biased region" description="Low complexity" evidence="1">
    <location>
        <begin position="530"/>
        <end position="539"/>
    </location>
</feature>
<reference evidence="4" key="1">
    <citation type="journal article" date="2017" name="Nat. Ecol. Evol.">
        <title>Genome expansion and lineage-specific genetic innovations in the forest pathogenic fungi Armillaria.</title>
        <authorList>
            <person name="Sipos G."/>
            <person name="Prasanna A.N."/>
            <person name="Walter M.C."/>
            <person name="O'Connor E."/>
            <person name="Balint B."/>
            <person name="Krizsan K."/>
            <person name="Kiss B."/>
            <person name="Hess J."/>
            <person name="Varga T."/>
            <person name="Slot J."/>
            <person name="Riley R."/>
            <person name="Boka B."/>
            <person name="Rigling D."/>
            <person name="Barry K."/>
            <person name="Lee J."/>
            <person name="Mihaltcheva S."/>
            <person name="LaButti K."/>
            <person name="Lipzen A."/>
            <person name="Waldron R."/>
            <person name="Moloney N.M."/>
            <person name="Sperisen C."/>
            <person name="Kredics L."/>
            <person name="Vagvoelgyi C."/>
            <person name="Patrignani A."/>
            <person name="Fitzpatrick D."/>
            <person name="Nagy I."/>
            <person name="Doyle S."/>
            <person name="Anderson J.B."/>
            <person name="Grigoriev I.V."/>
            <person name="Gueldener U."/>
            <person name="Muensterkoetter M."/>
            <person name="Nagy L.G."/>
        </authorList>
    </citation>
    <scope>NUCLEOTIDE SEQUENCE [LARGE SCALE GENOMIC DNA]</scope>
    <source>
        <strain evidence="4">28-4</strain>
    </source>
</reference>
<dbReference type="CDD" id="cd11655">
    <property type="entry name" value="rap1_myb-like"/>
    <property type="match status" value="1"/>
</dbReference>
<feature type="compositionally biased region" description="Low complexity" evidence="1">
    <location>
        <begin position="332"/>
        <end position="342"/>
    </location>
</feature>
<organism evidence="3 4">
    <name type="scientific">Armillaria solidipes</name>
    <dbReference type="NCBI Taxonomy" id="1076256"/>
    <lineage>
        <taxon>Eukaryota</taxon>
        <taxon>Fungi</taxon>
        <taxon>Dikarya</taxon>
        <taxon>Basidiomycota</taxon>
        <taxon>Agaricomycotina</taxon>
        <taxon>Agaricomycetes</taxon>
        <taxon>Agaricomycetidae</taxon>
        <taxon>Agaricales</taxon>
        <taxon>Marasmiineae</taxon>
        <taxon>Physalacriaceae</taxon>
        <taxon>Armillaria</taxon>
    </lineage>
</organism>
<feature type="compositionally biased region" description="Basic and acidic residues" evidence="1">
    <location>
        <begin position="725"/>
        <end position="736"/>
    </location>
</feature>
<feature type="compositionally biased region" description="Basic and acidic residues" evidence="1">
    <location>
        <begin position="396"/>
        <end position="407"/>
    </location>
</feature>
<accession>A0A2H3C1U5</accession>
<feature type="region of interest" description="Disordered" evidence="1">
    <location>
        <begin position="424"/>
        <end position="453"/>
    </location>
</feature>
<dbReference type="AlphaFoldDB" id="A0A2H3C1U5"/>
<protein>
    <recommendedName>
        <fullName evidence="2">TERF2-interacting telomeric protein 1 Myb domain-containing protein</fullName>
    </recommendedName>
</protein>
<keyword evidence="4" id="KW-1185">Reference proteome</keyword>
<dbReference type="Proteomes" id="UP000218334">
    <property type="component" value="Unassembled WGS sequence"/>
</dbReference>
<feature type="compositionally biased region" description="Low complexity" evidence="1">
    <location>
        <begin position="137"/>
        <end position="146"/>
    </location>
</feature>
<evidence type="ECO:0000256" key="1">
    <source>
        <dbReference type="SAM" id="MobiDB-lite"/>
    </source>
</evidence>
<feature type="region of interest" description="Disordered" evidence="1">
    <location>
        <begin position="247"/>
        <end position="408"/>
    </location>
</feature>
<dbReference type="EMBL" id="KZ293427">
    <property type="protein sequence ID" value="PBK70103.1"/>
    <property type="molecule type" value="Genomic_DNA"/>
</dbReference>
<dbReference type="Pfam" id="PF08914">
    <property type="entry name" value="Myb_Rap1"/>
    <property type="match status" value="1"/>
</dbReference>
<dbReference type="Gene3D" id="1.10.10.60">
    <property type="entry name" value="Homeodomain-like"/>
    <property type="match status" value="1"/>
</dbReference>
<evidence type="ECO:0000259" key="2">
    <source>
        <dbReference type="Pfam" id="PF08914"/>
    </source>
</evidence>
<dbReference type="SUPFAM" id="SSF46689">
    <property type="entry name" value="Homeodomain-like"/>
    <property type="match status" value="1"/>
</dbReference>
<feature type="region of interest" description="Disordered" evidence="1">
    <location>
        <begin position="725"/>
        <end position="746"/>
    </location>
</feature>
<feature type="domain" description="TERF2-interacting telomeric protein 1 Myb" evidence="2">
    <location>
        <begin position="8"/>
        <end position="64"/>
    </location>
</feature>
<name>A0A2H3C1U5_9AGAR</name>
<dbReference type="InterPro" id="IPR009057">
    <property type="entry name" value="Homeodomain-like_sf"/>
</dbReference>
<feature type="region of interest" description="Disordered" evidence="1">
    <location>
        <begin position="83"/>
        <end position="210"/>
    </location>
</feature>
<evidence type="ECO:0000313" key="4">
    <source>
        <dbReference type="Proteomes" id="UP000218334"/>
    </source>
</evidence>
<sequence length="797" mass="88973">MSNSRQKYTQKEDEHLVEYLATQTIGFQDTRGNVLYKKLTEDLQKWPWAESRSWQSWRDRYVKNQDAFNISIKRYRKRAAMEKKDVVVNSAKRKRESDDGAASKRPKLVDHDKVQGDNERMKDKAISKPLPPPTVAPQPAAKQVVTTRRVQGQDSAGEPTTIPKEALKAKASTAKAPVSLFTQVSDEESDSRETPGPDDYTGEIFSDDPQEQVDELVMDAQMAVESDHDPTDVSEVEELLTPSQSKIAVISGATESNIPPSPQNGYRLYPDISQLPSPHLHYKEGPFPSTSSSSGHKLVPNPETTQDHPLTRPLSRPLRKRRPSPDSGFFESPASSPRAPSPQRVRQLPRLIEGPFGGHRLAGTTKRGGPSSDSDSDSDHTETWPPVRGKAKRRLTAMEKGKMKATEEALMEEAAPLKAGSPIAEHVEQVSKDAPPTSRPQQGATNERVGLFSEPDALKGKAAAVSLPPPKESQRMAIVLPKEHPFDVPPSYQRPPFQHTVNRHDSVGKSSLPPPRKGLHFPSVPPNVGSSRLRSSAAPSDDDDEEIVSKLLSDDNPFIVLPILGERPVPFLDLRSIAKKPTQRRYTLAAPPPPHIDLRKEAFKRASRKSLPGTSISAPVPNKDPMTELGKSLVRSWTKRFGLPEESVKKVWQEELSIENTEKRLQRIKHEHEKSLTPTRRAKTKSVPKMDIDMLPDDEDIDGYEPPYSSRARRFAKLSKQGRVKEALDRDRRRASENGVKTESPLRKMSPLWGKAEDKLLRTVNTHNANSLLELEKKVGYAFMLEKVRDVALLNLV</sequence>